<feature type="compositionally biased region" description="Basic residues" evidence="1">
    <location>
        <begin position="34"/>
        <end position="48"/>
    </location>
</feature>
<dbReference type="HOGENOM" id="CLU_1540388_0_0_1"/>
<organism evidence="2 3">
    <name type="scientific">Marssonina brunnea f. sp. multigermtubi (strain MB_m1)</name>
    <name type="common">Marssonina leaf spot fungus</name>
    <dbReference type="NCBI Taxonomy" id="1072389"/>
    <lineage>
        <taxon>Eukaryota</taxon>
        <taxon>Fungi</taxon>
        <taxon>Dikarya</taxon>
        <taxon>Ascomycota</taxon>
        <taxon>Pezizomycotina</taxon>
        <taxon>Leotiomycetes</taxon>
        <taxon>Helotiales</taxon>
        <taxon>Drepanopezizaceae</taxon>
        <taxon>Drepanopeziza</taxon>
    </lineage>
</organism>
<feature type="compositionally biased region" description="Pro residues" evidence="1">
    <location>
        <begin position="55"/>
        <end position="68"/>
    </location>
</feature>
<feature type="compositionally biased region" description="Polar residues" evidence="1">
    <location>
        <begin position="150"/>
        <end position="174"/>
    </location>
</feature>
<reference evidence="2 3" key="1">
    <citation type="journal article" date="2012" name="BMC Genomics">
        <title>Sequencing the genome of Marssonina brunnea reveals fungus-poplar co-evolution.</title>
        <authorList>
            <person name="Zhu S."/>
            <person name="Cao Y.-Z."/>
            <person name="Jiang C."/>
            <person name="Tan B.-Y."/>
            <person name="Wang Z."/>
            <person name="Feng S."/>
            <person name="Zhang L."/>
            <person name="Su X.-H."/>
            <person name="Brejova B."/>
            <person name="Vinar T."/>
            <person name="Xu M."/>
            <person name="Wang M.-X."/>
            <person name="Zhang S.-G."/>
            <person name="Huang M.-R."/>
            <person name="Wu R."/>
            <person name="Zhou Y."/>
        </authorList>
    </citation>
    <scope>NUCLEOTIDE SEQUENCE [LARGE SCALE GENOMIC DNA]</scope>
    <source>
        <strain evidence="2 3">MB_m1</strain>
    </source>
</reference>
<dbReference type="Proteomes" id="UP000006753">
    <property type="component" value="Unassembled WGS sequence"/>
</dbReference>
<proteinExistence type="predicted"/>
<sequence length="174" mass="18874">MQGERKDLASVRRSGDAIPKTDHGSETRVILSKQARKHANTQTRKHAKGIISNTLPPPLLTSPPPPLLRSPHLLHQSLHQTISPLPPPSPLSPLSKTTATQRPNNPAIFKADIPPPPPKRTNILQLNKQPNLPIHPQPTTHNPQPTSPSLSSTGTRSALTSCTSSSQKTPIRPR</sequence>
<dbReference type="EMBL" id="JH921455">
    <property type="protein sequence ID" value="EKD12657.1"/>
    <property type="molecule type" value="Genomic_DNA"/>
</dbReference>
<feature type="compositionally biased region" description="Low complexity" evidence="1">
    <location>
        <begin position="137"/>
        <end position="149"/>
    </location>
</feature>
<keyword evidence="3" id="KW-1185">Reference proteome</keyword>
<dbReference type="KEGG" id="mbe:MBM_09226"/>
<evidence type="ECO:0000313" key="2">
    <source>
        <dbReference type="EMBL" id="EKD12657.1"/>
    </source>
</evidence>
<gene>
    <name evidence="2" type="ORF">MBM_09226</name>
</gene>
<feature type="region of interest" description="Disordered" evidence="1">
    <location>
        <begin position="1"/>
        <end position="174"/>
    </location>
</feature>
<dbReference type="InParanoid" id="K1WKD3"/>
<evidence type="ECO:0000313" key="3">
    <source>
        <dbReference type="Proteomes" id="UP000006753"/>
    </source>
</evidence>
<feature type="compositionally biased region" description="Basic and acidic residues" evidence="1">
    <location>
        <begin position="1"/>
        <end position="26"/>
    </location>
</feature>
<accession>K1WKD3</accession>
<feature type="compositionally biased region" description="Low complexity" evidence="1">
    <location>
        <begin position="69"/>
        <end position="83"/>
    </location>
</feature>
<dbReference type="AlphaFoldDB" id="K1WKD3"/>
<name>K1WKD3_MARBU</name>
<evidence type="ECO:0000256" key="1">
    <source>
        <dbReference type="SAM" id="MobiDB-lite"/>
    </source>
</evidence>
<protein>
    <submittedName>
        <fullName evidence="2">Uncharacterized protein</fullName>
    </submittedName>
</protein>